<dbReference type="GO" id="GO:0016787">
    <property type="term" value="F:hydrolase activity"/>
    <property type="evidence" value="ECO:0007669"/>
    <property type="project" value="UniProtKB-KW"/>
</dbReference>
<dbReference type="SUPFAM" id="SSF52540">
    <property type="entry name" value="P-loop containing nucleoside triphosphate hydrolases"/>
    <property type="match status" value="1"/>
</dbReference>
<reference evidence="4 5" key="1">
    <citation type="journal article" date="2018" name="Nat. Genet.">
        <title>The Rosa genome provides new insights in the design of modern roses.</title>
        <authorList>
            <person name="Bendahmane M."/>
        </authorList>
    </citation>
    <scope>NUCLEOTIDE SEQUENCE [LARGE SCALE GENOMIC DNA]</scope>
    <source>
        <strain evidence="5">cv. Old Blush</strain>
    </source>
</reference>
<dbReference type="PANTHER" id="PTHR47186:SF3">
    <property type="entry name" value="OS09G0267800 PROTEIN"/>
    <property type="match status" value="1"/>
</dbReference>
<dbReference type="PRINTS" id="PR00364">
    <property type="entry name" value="DISEASERSIST"/>
</dbReference>
<proteinExistence type="predicted"/>
<sequence>MSMVLGTKEEHKKKILELLKDPNVSTVVLDGKRGVGKTRIAKEIIMDEDFHGTLWLYVNDNYDTESLHKNIARQLSLFSIYEEWEDDDAVEEEQSLEKLKPRISVKLEEFRSAAHEKHKLFLLVLDDVPHQKDVEEIVEEVNNLLTNDRSSFKVLITRGTTLGMNQEIKSCNTKVRQINPLSTDESLALLRERTKKEVFDRPSFEKLSTAIVEMSKGIPTILITIAKAINYLEDECSGVWSLENVLEEAAYDGETAINLLLRSWCNALPTGAPTDCFWHTLQLLNKHGGVHYNELITQWIMEGYFGCNNQIGKVYEQGHKVLMDLIDWGMLTKQEDNMVVMGGIILSITGHCRRELNETARLGLANVFEDENWKGLGMLAHTDRMIKSPSCHKTWEKVSTLLMDGHCIDREVPVTCFQQMKTLQVLMLIKPRFSLLVPLVGINNLSILVLRFCDRLEKIDPIREFQSLSVLEISGATLLEMIPNDFFTKMHKLRSVNLSEAKVKSLPSSLFERSELRWLILRGCSQLKTLPSLKSLGKLKVLDLSGATSFSRFQDKTFAALQKLHTLNLSNSQITRLPFLHGNDELNQLLLGGCASLNRLPTLNTIPRLQILDLSGATGLKEIQFEPLDSLKALDLSGTRIERQPSSFSHLSDLSLRECHELARLPLTKEIKYLESLDLSGSSTKVEIEDKFFQHMRFLRVLNFSTVKIKELPSLSNLANLCQLFLKDCLCLEKLPEMEGLKRLQELNLSGCVALVDLPNLNSLEKLEILDISRCRVLNQIQEESFQKMSHIRTLNLSDTMIEFLPSICKPSNLCHLILRNCKKLKKLPPLDHLSKLEELNLCGASSLVDFTSEFLEPMVDLQIVDLSEIPLTKVPSMSKFIKLRQFSVKGCSSLNEVIHLEELTLLEILDLSGTAVPSLPPLNTFSNLRQLLLKDCLQIEELQFLGSLSRLEVLDLFICLT</sequence>
<comment type="caution">
    <text evidence="4">The sequence shown here is derived from an EMBL/GenBank/DDBJ whole genome shotgun (WGS) entry which is preliminary data.</text>
</comment>
<name>A0A2P6RDE8_ROSCH</name>
<protein>
    <submittedName>
        <fullName evidence="4">Putative P-loop containing nucleoside triphosphate hydrolase, leucine-rich repeat domain, L</fullName>
    </submittedName>
</protein>
<dbReference type="GO" id="GO:0043531">
    <property type="term" value="F:ADP binding"/>
    <property type="evidence" value="ECO:0007669"/>
    <property type="project" value="InterPro"/>
</dbReference>
<dbReference type="OMA" id="LMSCIAR"/>
<dbReference type="InterPro" id="IPR003591">
    <property type="entry name" value="Leu-rich_rpt_typical-subtyp"/>
</dbReference>
<keyword evidence="4" id="KW-0378">Hydrolase</keyword>
<feature type="domain" description="NB-ARC" evidence="3">
    <location>
        <begin position="9"/>
        <end position="193"/>
    </location>
</feature>
<dbReference type="AlphaFoldDB" id="A0A2P6RDE8"/>
<dbReference type="InterPro" id="IPR032675">
    <property type="entry name" value="LRR_dom_sf"/>
</dbReference>
<accession>A0A2P6RDE8</accession>
<dbReference type="Gramene" id="PRQ44453">
    <property type="protein sequence ID" value="PRQ44453"/>
    <property type="gene ID" value="RchiOBHm_Chr3g0479451"/>
</dbReference>
<dbReference type="Gene3D" id="3.80.10.10">
    <property type="entry name" value="Ribonuclease Inhibitor"/>
    <property type="match status" value="2"/>
</dbReference>
<evidence type="ECO:0000256" key="2">
    <source>
        <dbReference type="ARBA" id="ARBA00022737"/>
    </source>
</evidence>
<keyword evidence="5" id="KW-1185">Reference proteome</keyword>
<organism evidence="4 5">
    <name type="scientific">Rosa chinensis</name>
    <name type="common">China rose</name>
    <dbReference type="NCBI Taxonomy" id="74649"/>
    <lineage>
        <taxon>Eukaryota</taxon>
        <taxon>Viridiplantae</taxon>
        <taxon>Streptophyta</taxon>
        <taxon>Embryophyta</taxon>
        <taxon>Tracheophyta</taxon>
        <taxon>Spermatophyta</taxon>
        <taxon>Magnoliopsida</taxon>
        <taxon>eudicotyledons</taxon>
        <taxon>Gunneridae</taxon>
        <taxon>Pentapetalae</taxon>
        <taxon>rosids</taxon>
        <taxon>fabids</taxon>
        <taxon>Rosales</taxon>
        <taxon>Rosaceae</taxon>
        <taxon>Rosoideae</taxon>
        <taxon>Rosoideae incertae sedis</taxon>
        <taxon>Rosa</taxon>
    </lineage>
</organism>
<keyword evidence="2" id="KW-0677">Repeat</keyword>
<dbReference type="InterPro" id="IPR001611">
    <property type="entry name" value="Leu-rich_rpt"/>
</dbReference>
<dbReference type="Pfam" id="PF13855">
    <property type="entry name" value="LRR_8"/>
    <property type="match status" value="1"/>
</dbReference>
<dbReference type="InterPro" id="IPR027417">
    <property type="entry name" value="P-loop_NTPase"/>
</dbReference>
<gene>
    <name evidence="4" type="ORF">RchiOBHm_Chr3g0479451</name>
</gene>
<dbReference type="Proteomes" id="UP000238479">
    <property type="component" value="Chromosome 3"/>
</dbReference>
<evidence type="ECO:0000313" key="4">
    <source>
        <dbReference type="EMBL" id="PRQ44453.1"/>
    </source>
</evidence>
<evidence type="ECO:0000259" key="3">
    <source>
        <dbReference type="Pfam" id="PF00931"/>
    </source>
</evidence>
<dbReference type="SMART" id="SM00369">
    <property type="entry name" value="LRR_TYP"/>
    <property type="match status" value="6"/>
</dbReference>
<dbReference type="Pfam" id="PF00931">
    <property type="entry name" value="NB-ARC"/>
    <property type="match status" value="1"/>
</dbReference>
<dbReference type="InterPro" id="IPR002182">
    <property type="entry name" value="NB-ARC"/>
</dbReference>
<evidence type="ECO:0000256" key="1">
    <source>
        <dbReference type="ARBA" id="ARBA00022614"/>
    </source>
</evidence>
<keyword evidence="1" id="KW-0433">Leucine-rich repeat</keyword>
<evidence type="ECO:0000313" key="5">
    <source>
        <dbReference type="Proteomes" id="UP000238479"/>
    </source>
</evidence>
<dbReference type="EMBL" id="PDCK01000041">
    <property type="protein sequence ID" value="PRQ44453.1"/>
    <property type="molecule type" value="Genomic_DNA"/>
</dbReference>
<dbReference type="PANTHER" id="PTHR47186">
    <property type="entry name" value="LEUCINE-RICH REPEAT-CONTAINING PROTEIN 57"/>
    <property type="match status" value="1"/>
</dbReference>
<dbReference type="Gene3D" id="3.40.50.300">
    <property type="entry name" value="P-loop containing nucleotide triphosphate hydrolases"/>
    <property type="match status" value="1"/>
</dbReference>
<dbReference type="SUPFAM" id="SSF52058">
    <property type="entry name" value="L domain-like"/>
    <property type="match status" value="2"/>
</dbReference>